<feature type="transmembrane region" description="Helical" evidence="10">
    <location>
        <begin position="201"/>
        <end position="225"/>
    </location>
</feature>
<feature type="transmembrane region" description="Helical" evidence="10">
    <location>
        <begin position="95"/>
        <end position="126"/>
    </location>
</feature>
<dbReference type="GO" id="GO:0006465">
    <property type="term" value="P:signal peptide processing"/>
    <property type="evidence" value="ECO:0007669"/>
    <property type="project" value="TreeGrafter"/>
</dbReference>
<keyword evidence="5 9" id="KW-0812">Transmembrane</keyword>
<dbReference type="AlphaFoldDB" id="A0AAF0CBL4"/>
<evidence type="ECO:0000256" key="8">
    <source>
        <dbReference type="RuleBase" id="RU003793"/>
    </source>
</evidence>
<dbReference type="PANTHER" id="PTHR30487">
    <property type="entry name" value="TYPE 4 PREPILIN-LIKE PROTEINS LEADER PEPTIDE-PROCESSING ENZYME"/>
    <property type="match status" value="1"/>
</dbReference>
<keyword evidence="9" id="KW-0511">Multifunctional enzyme</keyword>
<dbReference type="PANTHER" id="PTHR30487:SF0">
    <property type="entry name" value="PREPILIN LEADER PEPTIDASE_N-METHYLTRANSFERASE-RELATED"/>
    <property type="match status" value="1"/>
</dbReference>
<dbReference type="GO" id="GO:0004190">
    <property type="term" value="F:aspartic-type endopeptidase activity"/>
    <property type="evidence" value="ECO:0007669"/>
    <property type="project" value="UniProtKB-EC"/>
</dbReference>
<dbReference type="Pfam" id="PF01478">
    <property type="entry name" value="Peptidase_A24"/>
    <property type="match status" value="1"/>
</dbReference>
<dbReference type="EC" id="2.1.1.-" evidence="9"/>
<comment type="similarity">
    <text evidence="2 8">Belongs to the peptidase A24 family.</text>
</comment>
<organism evidence="13 14">
    <name type="scientific">Hyphococcus flavus</name>
    <dbReference type="NCBI Taxonomy" id="1866326"/>
    <lineage>
        <taxon>Bacteria</taxon>
        <taxon>Pseudomonadati</taxon>
        <taxon>Pseudomonadota</taxon>
        <taxon>Alphaproteobacteria</taxon>
        <taxon>Parvularculales</taxon>
        <taxon>Parvularculaceae</taxon>
        <taxon>Hyphococcus</taxon>
    </lineage>
</organism>
<dbReference type="EC" id="3.4.23.43" evidence="9"/>
<feature type="domain" description="Prepilin peptidase A24 N-terminal" evidence="12">
    <location>
        <begin position="13"/>
        <end position="101"/>
    </location>
</feature>
<dbReference type="GO" id="GO:0032259">
    <property type="term" value="P:methylation"/>
    <property type="evidence" value="ECO:0007669"/>
    <property type="project" value="UniProtKB-KW"/>
</dbReference>
<dbReference type="InterPro" id="IPR000045">
    <property type="entry name" value="Prepilin_IV_endopep_pep"/>
</dbReference>
<protein>
    <recommendedName>
        <fullName evidence="9">Prepilin leader peptidase/N-methyltransferase</fullName>
        <ecNumber evidence="9">2.1.1.-</ecNumber>
        <ecNumber evidence="9">3.4.23.43</ecNumber>
    </recommendedName>
</protein>
<keyword evidence="9" id="KW-0378">Hydrolase</keyword>
<comment type="function">
    <text evidence="9">Plays an essential role in type IV pili and type II pseudopili formation by proteolytically removing the leader sequence from substrate proteins and subsequently monomethylating the alpha-amino group of the newly exposed N-terminal phenylalanine.</text>
</comment>
<evidence type="ECO:0000259" key="12">
    <source>
        <dbReference type="Pfam" id="PF06750"/>
    </source>
</evidence>
<reference evidence="13" key="1">
    <citation type="submission" date="2023-02" db="EMBL/GenBank/DDBJ databases">
        <title>Genome sequence of Hyphococcus flavus.</title>
        <authorList>
            <person name="Rong J.-C."/>
            <person name="Zhao Q."/>
            <person name="Yi M."/>
            <person name="Wu J.-Y."/>
        </authorList>
    </citation>
    <scope>NUCLEOTIDE SEQUENCE</scope>
    <source>
        <strain evidence="13">MCCC 1K03223</strain>
    </source>
</reference>
<dbReference type="KEGG" id="hfl:PUV54_14990"/>
<evidence type="ECO:0000256" key="3">
    <source>
        <dbReference type="ARBA" id="ARBA00022475"/>
    </source>
</evidence>
<keyword evidence="4" id="KW-0997">Cell inner membrane</keyword>
<dbReference type="Gene3D" id="1.20.120.1220">
    <property type="match status" value="1"/>
</dbReference>
<evidence type="ECO:0000256" key="9">
    <source>
        <dbReference type="RuleBase" id="RU003794"/>
    </source>
</evidence>
<evidence type="ECO:0000256" key="4">
    <source>
        <dbReference type="ARBA" id="ARBA00022519"/>
    </source>
</evidence>
<dbReference type="Proteomes" id="UP001214043">
    <property type="component" value="Chromosome"/>
</dbReference>
<evidence type="ECO:0000256" key="7">
    <source>
        <dbReference type="ARBA" id="ARBA00023136"/>
    </source>
</evidence>
<evidence type="ECO:0000313" key="14">
    <source>
        <dbReference type="Proteomes" id="UP001214043"/>
    </source>
</evidence>
<keyword evidence="14" id="KW-1185">Reference proteome</keyword>
<evidence type="ECO:0000259" key="11">
    <source>
        <dbReference type="Pfam" id="PF01478"/>
    </source>
</evidence>
<keyword evidence="7 10" id="KW-0472">Membrane</keyword>
<dbReference type="GO" id="GO:0005886">
    <property type="term" value="C:plasma membrane"/>
    <property type="evidence" value="ECO:0007669"/>
    <property type="project" value="UniProtKB-SubCell"/>
</dbReference>
<keyword evidence="9" id="KW-0489">Methyltransferase</keyword>
<comment type="subcellular location">
    <subcellularLocation>
        <location evidence="1">Cell inner membrane</location>
        <topology evidence="1">Multi-pass membrane protein</topology>
    </subcellularLocation>
    <subcellularLocation>
        <location evidence="9">Cell membrane</location>
        <topology evidence="9">Multi-pass membrane protein</topology>
    </subcellularLocation>
</comment>
<keyword evidence="6 10" id="KW-1133">Transmembrane helix</keyword>
<dbReference type="RefSeq" id="WP_274493103.1">
    <property type="nucleotide sequence ID" value="NZ_CP118166.1"/>
</dbReference>
<evidence type="ECO:0000256" key="2">
    <source>
        <dbReference type="ARBA" id="ARBA00005801"/>
    </source>
</evidence>
<feature type="transmembrane region" description="Helical" evidence="10">
    <location>
        <begin position="132"/>
        <end position="154"/>
    </location>
</feature>
<evidence type="ECO:0000256" key="10">
    <source>
        <dbReference type="SAM" id="Phobius"/>
    </source>
</evidence>
<evidence type="ECO:0000256" key="1">
    <source>
        <dbReference type="ARBA" id="ARBA00004429"/>
    </source>
</evidence>
<keyword evidence="9" id="KW-0645">Protease</keyword>
<evidence type="ECO:0000313" key="13">
    <source>
        <dbReference type="EMBL" id="WDI31255.1"/>
    </source>
</evidence>
<gene>
    <name evidence="13" type="ORF">PUV54_14990</name>
</gene>
<dbReference type="InterPro" id="IPR010627">
    <property type="entry name" value="Prepilin_pept_A24_N"/>
</dbReference>
<dbReference type="GO" id="GO:0008168">
    <property type="term" value="F:methyltransferase activity"/>
    <property type="evidence" value="ECO:0007669"/>
    <property type="project" value="UniProtKB-KW"/>
</dbReference>
<accession>A0AAF0CBL4</accession>
<evidence type="ECO:0000256" key="5">
    <source>
        <dbReference type="ARBA" id="ARBA00022692"/>
    </source>
</evidence>
<comment type="catalytic activity">
    <reaction evidence="9">
        <text>Typically cleaves a -Gly-|-Phe- bond to release an N-terminal, basic peptide of 5-8 residues from type IV prepilin, and then N-methylates the new N-terminal amino group, the methyl donor being S-adenosyl-L-methionine.</text>
        <dbReference type="EC" id="3.4.23.43"/>
    </reaction>
</comment>
<feature type="domain" description="Prepilin type IV endopeptidase peptidase" evidence="11">
    <location>
        <begin position="115"/>
        <end position="219"/>
    </location>
</feature>
<dbReference type="PRINTS" id="PR00864">
    <property type="entry name" value="PREPILNPTASE"/>
</dbReference>
<dbReference type="Pfam" id="PF06750">
    <property type="entry name" value="A24_N_bact"/>
    <property type="match status" value="1"/>
</dbReference>
<name>A0AAF0CBL4_9PROT</name>
<keyword evidence="3" id="KW-1003">Cell membrane</keyword>
<keyword evidence="9" id="KW-0808">Transferase</keyword>
<evidence type="ECO:0000256" key="6">
    <source>
        <dbReference type="ARBA" id="ARBA00022989"/>
    </source>
</evidence>
<feature type="transmembrane region" description="Helical" evidence="10">
    <location>
        <begin position="6"/>
        <end position="25"/>
    </location>
</feature>
<dbReference type="InterPro" id="IPR014032">
    <property type="entry name" value="Peptidase_A24A_bac"/>
</dbReference>
<feature type="transmembrane region" description="Helical" evidence="10">
    <location>
        <begin position="237"/>
        <end position="257"/>
    </location>
</feature>
<dbReference type="EMBL" id="CP118166">
    <property type="protein sequence ID" value="WDI31255.1"/>
    <property type="molecule type" value="Genomic_DNA"/>
</dbReference>
<dbReference type="InterPro" id="IPR050882">
    <property type="entry name" value="Prepilin_peptidase/N-MTase"/>
</dbReference>
<sequence length="265" mass="27793">MTDWVIFATCLLAGLLIGSFLNVVIHRGPAQWKLVDSSDRGTLVSPRSYCPDCKAPISSIHLIPLLGFAVLRGKCATCASRIPIRYPLVELMGGLAGIIAVAIFGFSTTALLAALFFWFLIALSFIDFETGYLPDALTIPLIILGLAANVIDLFTSFPNALIGAAVGYLVFRLIGAAFHRLRGLEGLGQGDAKLLAALGAWLGWLALAPIVFTAAILALGAVGALRLSGKKIAGDTPIPFGPALGAAGALAMVANGLDLPAYYWR</sequence>
<proteinExistence type="inferred from homology"/>